<feature type="signal peptide" evidence="1">
    <location>
        <begin position="1"/>
        <end position="20"/>
    </location>
</feature>
<organism evidence="2 3">
    <name type="scientific">Planococcus halotolerans</name>
    <dbReference type="NCBI Taxonomy" id="2233542"/>
    <lineage>
        <taxon>Bacteria</taxon>
        <taxon>Bacillati</taxon>
        <taxon>Bacillota</taxon>
        <taxon>Bacilli</taxon>
        <taxon>Bacillales</taxon>
        <taxon>Caryophanaceae</taxon>
        <taxon>Planococcus</taxon>
    </lineage>
</organism>
<dbReference type="Proteomes" id="UP000251002">
    <property type="component" value="Unassembled WGS sequence"/>
</dbReference>
<proteinExistence type="predicted"/>
<evidence type="ECO:0000313" key="2">
    <source>
        <dbReference type="EMBL" id="RAZ79315.1"/>
    </source>
</evidence>
<gene>
    <name evidence="2" type="ORF">DP120_06810</name>
</gene>
<dbReference type="RefSeq" id="WP_112222892.1">
    <property type="nucleotide sequence ID" value="NZ_CP196859.1"/>
</dbReference>
<protein>
    <recommendedName>
        <fullName evidence="4">FAD/FMN-containing dehydrogenase</fullName>
    </recommendedName>
</protein>
<evidence type="ECO:0008006" key="4">
    <source>
        <dbReference type="Google" id="ProtNLM"/>
    </source>
</evidence>
<evidence type="ECO:0000313" key="3">
    <source>
        <dbReference type="Proteomes" id="UP000251002"/>
    </source>
</evidence>
<evidence type="ECO:0000256" key="1">
    <source>
        <dbReference type="SAM" id="SignalP"/>
    </source>
</evidence>
<reference evidence="2 3" key="1">
    <citation type="submission" date="2018-06" db="EMBL/GenBank/DDBJ databases">
        <title>The draft genome sequences of strains SCU63 and S1.</title>
        <authorList>
            <person name="Gan L."/>
        </authorList>
    </citation>
    <scope>NUCLEOTIDE SEQUENCE [LARGE SCALE GENOMIC DNA]</scope>
    <source>
        <strain evidence="2 3">SCU63</strain>
    </source>
</reference>
<keyword evidence="3" id="KW-1185">Reference proteome</keyword>
<sequence>MHLKKTSFILSFAFSALLVAGTTGFASGSDSDKTNSMMNANENGMMKMMANGNKSHMMSAMNSAEAQDMMYTCASFLKTNEDAKEAE</sequence>
<comment type="caution">
    <text evidence="2">The sequence shown here is derived from an EMBL/GenBank/DDBJ whole genome shotgun (WGS) entry which is preliminary data.</text>
</comment>
<dbReference type="EMBL" id="QLZR01000002">
    <property type="protein sequence ID" value="RAZ79315.1"/>
    <property type="molecule type" value="Genomic_DNA"/>
</dbReference>
<keyword evidence="1" id="KW-0732">Signal</keyword>
<feature type="chain" id="PRO_5038699202" description="FAD/FMN-containing dehydrogenase" evidence="1">
    <location>
        <begin position="21"/>
        <end position="87"/>
    </location>
</feature>
<name>A0A365L295_9BACL</name>
<dbReference type="AlphaFoldDB" id="A0A365L295"/>
<accession>A0A365L295</accession>